<dbReference type="AlphaFoldDB" id="A0A8H5F5A9"/>
<reference evidence="2 3" key="1">
    <citation type="journal article" date="2020" name="ISME J.">
        <title>Uncovering the hidden diversity of litter-decomposition mechanisms in mushroom-forming fungi.</title>
        <authorList>
            <person name="Floudas D."/>
            <person name="Bentzer J."/>
            <person name="Ahren D."/>
            <person name="Johansson T."/>
            <person name="Persson P."/>
            <person name="Tunlid A."/>
        </authorList>
    </citation>
    <scope>NUCLEOTIDE SEQUENCE [LARGE SCALE GENOMIC DNA]</scope>
    <source>
        <strain evidence="2 3">CBS 101986</strain>
    </source>
</reference>
<feature type="region of interest" description="Disordered" evidence="1">
    <location>
        <begin position="497"/>
        <end position="519"/>
    </location>
</feature>
<protein>
    <recommendedName>
        <fullName evidence="4">EF-hand domain-containing protein</fullName>
    </recommendedName>
</protein>
<accession>A0A8H5F5A9</accession>
<dbReference type="Proteomes" id="UP000567179">
    <property type="component" value="Unassembled WGS sequence"/>
</dbReference>
<name>A0A8H5F5A9_9AGAR</name>
<gene>
    <name evidence="2" type="ORF">D9619_012967</name>
</gene>
<keyword evidence="3" id="KW-1185">Reference proteome</keyword>
<comment type="caution">
    <text evidence="2">The sequence shown here is derived from an EMBL/GenBank/DDBJ whole genome shotgun (WGS) entry which is preliminary data.</text>
</comment>
<dbReference type="OrthoDB" id="2122982at2759"/>
<sequence length="872" mass="99235">MLKPSPAYNKLAGLLSKISSDITQCTSDINVFLKRRTFVKIILVKQHEDTFKKHAGQFVEHRAEFYNVMAMFNLQITAWIGAKIESAVLVLERVDQCLDHIQTSRQKGAIRYVHEAGGIEAVLGNSSRHNNNLSTIIEEPIDFSELGIVYHQISEQLRRMEGILQAVHDRMPRLTSDKEVNLLIMRHFPTWDVDALKFAREFGSTFSEYRNDSFSWTHAFIGPGYSDQIMDAYDHNASGVISYDELLRFSNSRPQGWTHVAFFSGRLAHVRQQISLLNRDGLSIYDIFENGRRLRDYILPEFDKFVQRLFQRATNMPIIQDYRSRECVQEFAMIPENIISFKMEQKKHFLGSENDVQEICANRVEFWIFALVEELFKGYLESLSRGLFVEDFQVTQRSIMTAFSNRAQDISKAQYRSLESFAFGILANSDGGTSSQPLSSNAPMRSLPDRSGYLTRPGGFHQQGHTTFEKVGLSEGGPLGSLNAALADMDLKSSPRNYQMNQRGNRQPKEFETSWDPRYLGDKATPEGTQLKPFKRHISSGLWDKDLKDSLRSLTGIGSEFFGLNSGTLLLYDERTVYREYGHTQHTSRGSDPSIRVVRLGDLGFVDKFGIFHPLLNIFDRIGPDQDGMPIEILTHHAFRDNTDIDPLTTFQTSRFETSTSSHVSPRRRYQWSAQNAKHGAILAFPDGGKISRIKIEKVLTANVQSRERFEQLSLIWYREALGRLGSSAYNGALTFVSAVHVAPVFYMASFYSEKRVPKVEISLKPYESIGRLYIWNTDAEKRHIWHICKQPSREELERMSGAKPPVEQVCALSLTVVELSPAIWNQHFAKMLPNSQLLYDLANAPDPSLKSDSSSMAARAAKKVGSFFKPS</sequence>
<dbReference type="PROSITE" id="PS00018">
    <property type="entry name" value="EF_HAND_1"/>
    <property type="match status" value="1"/>
</dbReference>
<evidence type="ECO:0000313" key="2">
    <source>
        <dbReference type="EMBL" id="KAF5323803.1"/>
    </source>
</evidence>
<dbReference type="InterPro" id="IPR018247">
    <property type="entry name" value="EF_Hand_1_Ca_BS"/>
</dbReference>
<dbReference type="EMBL" id="JAACJJ010000017">
    <property type="protein sequence ID" value="KAF5323803.1"/>
    <property type="molecule type" value="Genomic_DNA"/>
</dbReference>
<evidence type="ECO:0008006" key="4">
    <source>
        <dbReference type="Google" id="ProtNLM"/>
    </source>
</evidence>
<evidence type="ECO:0000256" key="1">
    <source>
        <dbReference type="SAM" id="MobiDB-lite"/>
    </source>
</evidence>
<organism evidence="2 3">
    <name type="scientific">Psilocybe cf. subviscida</name>
    <dbReference type="NCBI Taxonomy" id="2480587"/>
    <lineage>
        <taxon>Eukaryota</taxon>
        <taxon>Fungi</taxon>
        <taxon>Dikarya</taxon>
        <taxon>Basidiomycota</taxon>
        <taxon>Agaricomycotina</taxon>
        <taxon>Agaricomycetes</taxon>
        <taxon>Agaricomycetidae</taxon>
        <taxon>Agaricales</taxon>
        <taxon>Agaricineae</taxon>
        <taxon>Strophariaceae</taxon>
        <taxon>Psilocybe</taxon>
    </lineage>
</organism>
<evidence type="ECO:0000313" key="3">
    <source>
        <dbReference type="Proteomes" id="UP000567179"/>
    </source>
</evidence>
<proteinExistence type="predicted"/>